<sequence length="135" mass="13932">MYAKKALSLADAKQIAAAAEAEALKNQWSVTIAVLDDGGNLLFLQRLDEAPLGSIVVAQEKARTALLFKRPTKAFEEIIAGGRVAMLTLPGATPIEGGLPLLNDGRIVGSIGVSGVQSPQDAQIAQAGVEAAAKL</sequence>
<dbReference type="SUPFAM" id="SSF143744">
    <property type="entry name" value="GlcG-like"/>
    <property type="match status" value="1"/>
</dbReference>
<evidence type="ECO:0000313" key="1">
    <source>
        <dbReference type="EMBL" id="WOJ88110.1"/>
    </source>
</evidence>
<dbReference type="Pfam" id="PF03928">
    <property type="entry name" value="HbpS-like"/>
    <property type="match status" value="1"/>
</dbReference>
<name>A0ABZ0HP40_9HYPH</name>
<protein>
    <submittedName>
        <fullName evidence="1">Heme-binding protein</fullName>
    </submittedName>
</protein>
<dbReference type="PANTHER" id="PTHR34309">
    <property type="entry name" value="SLR1406 PROTEIN"/>
    <property type="match status" value="1"/>
</dbReference>
<keyword evidence="2" id="KW-1185">Reference proteome</keyword>
<dbReference type="PANTHER" id="PTHR34309:SF1">
    <property type="entry name" value="PROTEIN GLCG"/>
    <property type="match status" value="1"/>
</dbReference>
<dbReference type="Proteomes" id="UP001626536">
    <property type="component" value="Chromosome"/>
</dbReference>
<dbReference type="RefSeq" id="WP_407337548.1">
    <property type="nucleotide sequence ID" value="NZ_CP136862.1"/>
</dbReference>
<accession>A0ABZ0HP40</accession>
<dbReference type="Gene3D" id="3.30.450.150">
    <property type="entry name" value="Haem-degrading domain"/>
    <property type="match status" value="1"/>
</dbReference>
<evidence type="ECO:0000313" key="2">
    <source>
        <dbReference type="Proteomes" id="UP001626536"/>
    </source>
</evidence>
<dbReference type="EMBL" id="CP136862">
    <property type="protein sequence ID" value="WOJ88110.1"/>
    <property type="molecule type" value="Genomic_DNA"/>
</dbReference>
<dbReference type="InterPro" id="IPR005624">
    <property type="entry name" value="PduO/GlcC-like"/>
</dbReference>
<organism evidence="1 2">
    <name type="scientific">Methylocapsa polymorpha</name>
    <dbReference type="NCBI Taxonomy" id="3080828"/>
    <lineage>
        <taxon>Bacteria</taxon>
        <taxon>Pseudomonadati</taxon>
        <taxon>Pseudomonadota</taxon>
        <taxon>Alphaproteobacteria</taxon>
        <taxon>Hyphomicrobiales</taxon>
        <taxon>Beijerinckiaceae</taxon>
        <taxon>Methylocapsa</taxon>
    </lineage>
</organism>
<dbReference type="InterPro" id="IPR052517">
    <property type="entry name" value="GlcG_carb_metab_protein"/>
</dbReference>
<dbReference type="InterPro" id="IPR038084">
    <property type="entry name" value="PduO/GlcC-like_sf"/>
</dbReference>
<proteinExistence type="predicted"/>
<reference evidence="1 2" key="1">
    <citation type="submission" date="2023-10" db="EMBL/GenBank/DDBJ databases">
        <title>Novel methanotroph of the genus Methylocapsa from a subarctic wetland.</title>
        <authorList>
            <person name="Belova S.E."/>
            <person name="Oshkin I.Y."/>
            <person name="Miroshnikov K."/>
            <person name="Dedysh S.N."/>
        </authorList>
    </citation>
    <scope>NUCLEOTIDE SEQUENCE [LARGE SCALE GENOMIC DNA]</scope>
    <source>
        <strain evidence="1 2">RX1</strain>
    </source>
</reference>
<gene>
    <name evidence="1" type="ORF">RZS28_09600</name>
</gene>